<sequence>MWAKRWLIERKKFQSYDATSCWYSSPVASLVLSDSSQLTSDSQHLGFTNLSGRMALEIDWAADGKIGVRIPVKCIEKFYSSPMTSLVLTDSSQLTADGFEKLPDQNYVSLRRTK</sequence>
<dbReference type="EMBL" id="OD001077">
    <property type="protein sequence ID" value="CAD7400528.1"/>
    <property type="molecule type" value="Genomic_DNA"/>
</dbReference>
<evidence type="ECO:0000313" key="1">
    <source>
        <dbReference type="EMBL" id="CAD7400528.1"/>
    </source>
</evidence>
<organism evidence="1">
    <name type="scientific">Timema poppense</name>
    <name type="common">Walking stick</name>
    <dbReference type="NCBI Taxonomy" id="170557"/>
    <lineage>
        <taxon>Eukaryota</taxon>
        <taxon>Metazoa</taxon>
        <taxon>Ecdysozoa</taxon>
        <taxon>Arthropoda</taxon>
        <taxon>Hexapoda</taxon>
        <taxon>Insecta</taxon>
        <taxon>Pterygota</taxon>
        <taxon>Neoptera</taxon>
        <taxon>Polyneoptera</taxon>
        <taxon>Phasmatodea</taxon>
        <taxon>Timematodea</taxon>
        <taxon>Timematoidea</taxon>
        <taxon>Timematidae</taxon>
        <taxon>Timema</taxon>
    </lineage>
</organism>
<accession>A0A7R9GXN3</accession>
<proteinExistence type="predicted"/>
<name>A0A7R9GXN3_TIMPO</name>
<protein>
    <submittedName>
        <fullName evidence="1">Uncharacterized protein</fullName>
    </submittedName>
</protein>
<gene>
    <name evidence="1" type="ORF">TPSB3V08_LOCUS2652</name>
</gene>
<dbReference type="AlphaFoldDB" id="A0A7R9GXN3"/>
<reference evidence="1" key="1">
    <citation type="submission" date="2020-11" db="EMBL/GenBank/DDBJ databases">
        <authorList>
            <person name="Tran Van P."/>
        </authorList>
    </citation>
    <scope>NUCLEOTIDE SEQUENCE</scope>
</reference>